<sequence>MKNESTNLLEGTDAARANTITFVMAMNFALSPNAQSLNWLIFLNCFM</sequence>
<reference evidence="1" key="1">
    <citation type="submission" date="2019-11" db="EMBL/GenBank/DDBJ databases">
        <authorList>
            <person name="Li J."/>
        </authorList>
    </citation>
    <scope>NUCLEOTIDE SEQUENCE</scope>
    <source>
        <strain evidence="1">B6B</strain>
    </source>
</reference>
<dbReference type="RefSeq" id="WP_153738623.1">
    <property type="nucleotide sequence ID" value="NZ_WJNG01000023.1"/>
</dbReference>
<accession>A0A6A8DKM4</accession>
<gene>
    <name evidence="1" type="ORF">GH741_20495</name>
</gene>
<protein>
    <submittedName>
        <fullName evidence="1">Uncharacterized protein</fullName>
    </submittedName>
</protein>
<keyword evidence="2" id="KW-1185">Reference proteome</keyword>
<proteinExistence type="predicted"/>
<evidence type="ECO:0000313" key="2">
    <source>
        <dbReference type="Proteomes" id="UP000799092"/>
    </source>
</evidence>
<evidence type="ECO:0000313" key="1">
    <source>
        <dbReference type="EMBL" id="MRH45026.1"/>
    </source>
</evidence>
<dbReference type="AlphaFoldDB" id="A0A6A8DKM4"/>
<comment type="caution">
    <text evidence="1">The sequence shown here is derived from an EMBL/GenBank/DDBJ whole genome shotgun (WGS) entry which is preliminary data.</text>
</comment>
<name>A0A6A8DKM4_9BACI</name>
<dbReference type="EMBL" id="WJNG01000023">
    <property type="protein sequence ID" value="MRH45026.1"/>
    <property type="molecule type" value="Genomic_DNA"/>
</dbReference>
<dbReference type="Proteomes" id="UP000799092">
    <property type="component" value="Unassembled WGS sequence"/>
</dbReference>
<organism evidence="1 2">
    <name type="scientific">Aquibacillus halophilus</name>
    <dbReference type="NCBI Taxonomy" id="930132"/>
    <lineage>
        <taxon>Bacteria</taxon>
        <taxon>Bacillati</taxon>
        <taxon>Bacillota</taxon>
        <taxon>Bacilli</taxon>
        <taxon>Bacillales</taxon>
        <taxon>Bacillaceae</taxon>
        <taxon>Aquibacillus</taxon>
    </lineage>
</organism>